<comment type="caution">
    <text evidence="2">The sequence shown here is derived from an EMBL/GenBank/DDBJ whole genome shotgun (WGS) entry which is preliminary data.</text>
</comment>
<keyword evidence="3" id="KW-1185">Reference proteome</keyword>
<feature type="region of interest" description="Disordered" evidence="1">
    <location>
        <begin position="1"/>
        <end position="56"/>
    </location>
</feature>
<accession>A0ABP7FXB5</accession>
<feature type="compositionally biased region" description="Low complexity" evidence="1">
    <location>
        <begin position="34"/>
        <end position="43"/>
    </location>
</feature>
<evidence type="ECO:0000313" key="2">
    <source>
        <dbReference type="EMBL" id="GAA3750788.1"/>
    </source>
</evidence>
<evidence type="ECO:0000313" key="3">
    <source>
        <dbReference type="Proteomes" id="UP001500908"/>
    </source>
</evidence>
<proteinExistence type="predicted"/>
<gene>
    <name evidence="2" type="ORF">GCM10022402_32410</name>
</gene>
<reference evidence="3" key="1">
    <citation type="journal article" date="2019" name="Int. J. Syst. Evol. Microbiol.">
        <title>The Global Catalogue of Microorganisms (GCM) 10K type strain sequencing project: providing services to taxonomists for standard genome sequencing and annotation.</title>
        <authorList>
            <consortium name="The Broad Institute Genomics Platform"/>
            <consortium name="The Broad Institute Genome Sequencing Center for Infectious Disease"/>
            <person name="Wu L."/>
            <person name="Ma J."/>
        </authorList>
    </citation>
    <scope>NUCLEOTIDE SEQUENCE [LARGE SCALE GENOMIC DNA]</scope>
    <source>
        <strain evidence="3">JCM 17137</strain>
    </source>
</reference>
<name>A0ABP7FXB5_9ACTN</name>
<dbReference type="Proteomes" id="UP001500908">
    <property type="component" value="Unassembled WGS sequence"/>
</dbReference>
<protein>
    <submittedName>
        <fullName evidence="2">Uncharacterized protein</fullName>
    </submittedName>
</protein>
<evidence type="ECO:0000256" key="1">
    <source>
        <dbReference type="SAM" id="MobiDB-lite"/>
    </source>
</evidence>
<dbReference type="EMBL" id="BAABDD010000015">
    <property type="protein sequence ID" value="GAA3750788.1"/>
    <property type="molecule type" value="Genomic_DNA"/>
</dbReference>
<organism evidence="2 3">
    <name type="scientific">Salinactinospora qingdaonensis</name>
    <dbReference type="NCBI Taxonomy" id="702744"/>
    <lineage>
        <taxon>Bacteria</taxon>
        <taxon>Bacillati</taxon>
        <taxon>Actinomycetota</taxon>
        <taxon>Actinomycetes</taxon>
        <taxon>Streptosporangiales</taxon>
        <taxon>Nocardiopsidaceae</taxon>
        <taxon>Salinactinospora</taxon>
    </lineage>
</organism>
<sequence>MGVPGSDARQQQRRYRCEQGNAREVLQPREYQNPRHQTPGQGRQQRRDRTRYQAPQGVAEVTIVAQKATVGTCGT</sequence>